<evidence type="ECO:0000256" key="2">
    <source>
        <dbReference type="ARBA" id="ARBA00007706"/>
    </source>
</evidence>
<accession>A0A7I8JS53</accession>
<comment type="subcellular location">
    <subcellularLocation>
        <location evidence="1 12">Golgi apparatus membrane</location>
        <topology evidence="1 12">Single-pass type II membrane protein</topology>
    </subcellularLocation>
</comment>
<gene>
    <name evidence="14" type="ORF">SI7747_16018996</name>
</gene>
<organism evidence="14">
    <name type="scientific">Spirodela intermedia</name>
    <name type="common">Intermediate duckweed</name>
    <dbReference type="NCBI Taxonomy" id="51605"/>
    <lineage>
        <taxon>Eukaryota</taxon>
        <taxon>Viridiplantae</taxon>
        <taxon>Streptophyta</taxon>
        <taxon>Embryophyta</taxon>
        <taxon>Tracheophyta</taxon>
        <taxon>Spermatophyta</taxon>
        <taxon>Magnoliopsida</taxon>
        <taxon>Liliopsida</taxon>
        <taxon>Araceae</taxon>
        <taxon>Lemnoideae</taxon>
        <taxon>Spirodela</taxon>
    </lineage>
</organism>
<dbReference type="GO" id="GO:0042285">
    <property type="term" value="F:xylosyltransferase activity"/>
    <property type="evidence" value="ECO:0007669"/>
    <property type="project" value="TreeGrafter"/>
</dbReference>
<evidence type="ECO:0000256" key="12">
    <source>
        <dbReference type="RuleBase" id="RU363127"/>
    </source>
</evidence>
<keyword evidence="7 12" id="KW-1133">Transmembrane helix</keyword>
<dbReference type="InterPro" id="IPR029044">
    <property type="entry name" value="Nucleotide-diphossugar_trans"/>
</dbReference>
<sequence>MKPSALKQQYSSVRRGFGGGLRGGGGGDAISPPHGGRVAAAAMAESPFAFVRSSPASAFFLLIHGVCCLVSLVVGFRFSRLIFFLLFSNPYSHLHSSDGLRLRSSVASSLDSPPMPPLSELSDFSGAVSNGAVKGVGSRVVVGRHGIRIRPWPHPNQEEVMRAHLILRRVQQEQRAQYGVKNPRRIIAVTPTYVRTFQTLHLTGVMHSLMLVPYDVTWIVVEAGGATTDETAALIDRSGLEVIHVPFHADMPVEWAERHRMEGRMRVHGLRIIRERKLDGLVVFLDDSNMHSTELFDEIQSVKWAGALSVGILTHSGCSGSSCTDEQEIRKMDPSMPIQGPRSALCWGHATYVGDHGIIVPMNLEWSGFVLNARLLWKDAEDRPDSINDLDSVMENEEEVDSPLSLFKDMSFIEPVGNCGKKVSLWWLRTEARTDSQFPPRWTVDSPLEITVPAKRTPWPEVKRHSKSGRTQDQGAIPTRGNVKPLEENEAARKVRMYKRLPFFCYQQRIHTKSRKKPLLWKLFMLLAVFVSIYGNRGNQLTQPQEIRHFKMISYY</sequence>
<dbReference type="AlphaFoldDB" id="A0A7I8JS53"/>
<feature type="region of interest" description="Disordered" evidence="13">
    <location>
        <begin position="460"/>
        <end position="481"/>
    </location>
</feature>
<dbReference type="PANTHER" id="PTHR10896:SF17">
    <property type="entry name" value="BETA-1,4-XYLOSYLTRANSFERASE IRX14H-RELATED"/>
    <property type="match status" value="1"/>
</dbReference>
<dbReference type="GO" id="GO:0009834">
    <property type="term" value="P:plant-type secondary cell wall biogenesis"/>
    <property type="evidence" value="ECO:0007669"/>
    <property type="project" value="TreeGrafter"/>
</dbReference>
<dbReference type="GO" id="GO:0000139">
    <property type="term" value="C:Golgi membrane"/>
    <property type="evidence" value="ECO:0007669"/>
    <property type="project" value="UniProtKB-SubCell"/>
</dbReference>
<dbReference type="EMBL" id="LR743603">
    <property type="protein sequence ID" value="CAA2633477.1"/>
    <property type="molecule type" value="Genomic_DNA"/>
</dbReference>
<evidence type="ECO:0000256" key="11">
    <source>
        <dbReference type="ARBA" id="ARBA00023316"/>
    </source>
</evidence>
<dbReference type="Gene3D" id="3.90.550.10">
    <property type="entry name" value="Spore Coat Polysaccharide Biosynthesis Protein SpsA, Chain A"/>
    <property type="match status" value="1"/>
</dbReference>
<dbReference type="Proteomes" id="UP001189122">
    <property type="component" value="Unassembled WGS sequence"/>
</dbReference>
<evidence type="ECO:0000313" key="15">
    <source>
        <dbReference type="Proteomes" id="UP001189122"/>
    </source>
</evidence>
<keyword evidence="15" id="KW-1185">Reference proteome</keyword>
<dbReference type="GO" id="GO:0015018">
    <property type="term" value="F:galactosylgalactosylxylosylprotein 3-beta-glucuronosyltransferase activity"/>
    <property type="evidence" value="ECO:0007669"/>
    <property type="project" value="InterPro"/>
</dbReference>
<evidence type="ECO:0000256" key="9">
    <source>
        <dbReference type="ARBA" id="ARBA00023136"/>
    </source>
</evidence>
<keyword evidence="8 12" id="KW-0333">Golgi apparatus</keyword>
<evidence type="ECO:0000256" key="5">
    <source>
        <dbReference type="ARBA" id="ARBA00022692"/>
    </source>
</evidence>
<dbReference type="GO" id="GO:0071555">
    <property type="term" value="P:cell wall organization"/>
    <property type="evidence" value="ECO:0007669"/>
    <property type="project" value="UniProtKB-KW"/>
</dbReference>
<proteinExistence type="inferred from homology"/>
<evidence type="ECO:0000256" key="4">
    <source>
        <dbReference type="ARBA" id="ARBA00022679"/>
    </source>
</evidence>
<dbReference type="PANTHER" id="PTHR10896">
    <property type="entry name" value="GALACTOSYLGALACTOSYLXYLOSYLPROTEIN 3-BETA-GLUCURONOSYLTRANSFERASE BETA-1,3-GLUCURONYLTRANSFERASE"/>
    <property type="match status" value="1"/>
</dbReference>
<dbReference type="FunFam" id="3.90.550.10:FF:000096">
    <property type="entry name" value="Glycosyltransferases"/>
    <property type="match status" value="1"/>
</dbReference>
<dbReference type="InterPro" id="IPR005027">
    <property type="entry name" value="Glyco_trans_43"/>
</dbReference>
<comment type="similarity">
    <text evidence="2 12">Belongs to the glycosyltransferase 43 family.</text>
</comment>
<evidence type="ECO:0000256" key="6">
    <source>
        <dbReference type="ARBA" id="ARBA00022968"/>
    </source>
</evidence>
<evidence type="ECO:0000256" key="13">
    <source>
        <dbReference type="SAM" id="MobiDB-lite"/>
    </source>
</evidence>
<evidence type="ECO:0000256" key="10">
    <source>
        <dbReference type="ARBA" id="ARBA00023180"/>
    </source>
</evidence>
<keyword evidence="4 12" id="KW-0808">Transferase</keyword>
<evidence type="ECO:0000256" key="8">
    <source>
        <dbReference type="ARBA" id="ARBA00023034"/>
    </source>
</evidence>
<feature type="transmembrane region" description="Helical" evidence="12">
    <location>
        <begin position="56"/>
        <end position="76"/>
    </location>
</feature>
<keyword evidence="9 12" id="KW-0472">Membrane</keyword>
<keyword evidence="6 12" id="KW-0735">Signal-anchor</keyword>
<dbReference type="GO" id="GO:0010417">
    <property type="term" value="P:glucuronoxylan biosynthetic process"/>
    <property type="evidence" value="ECO:0007669"/>
    <property type="project" value="TreeGrafter"/>
</dbReference>
<keyword evidence="5 12" id="KW-0812">Transmembrane</keyword>
<dbReference type="EC" id="2.4.-.-" evidence="12"/>
<evidence type="ECO:0000313" key="14">
    <source>
        <dbReference type="EMBL" id="CAA2633477.1"/>
    </source>
</evidence>
<dbReference type="SUPFAM" id="SSF53448">
    <property type="entry name" value="Nucleotide-diphospho-sugar transferases"/>
    <property type="match status" value="1"/>
</dbReference>
<keyword evidence="3" id="KW-0328">Glycosyltransferase</keyword>
<name>A0A7I8JS53_SPIIN</name>
<dbReference type="Pfam" id="PF03360">
    <property type="entry name" value="Glyco_transf_43"/>
    <property type="match status" value="1"/>
</dbReference>
<reference evidence="14 15" key="1">
    <citation type="submission" date="2019-12" db="EMBL/GenBank/DDBJ databases">
        <authorList>
            <person name="Scholz U."/>
            <person name="Mascher M."/>
            <person name="Fiebig A."/>
        </authorList>
    </citation>
    <scope>NUCLEOTIDE SEQUENCE</scope>
</reference>
<protein>
    <recommendedName>
        <fullName evidence="12">Glycosyltransferases</fullName>
        <ecNumber evidence="12">2.4.-.-</ecNumber>
    </recommendedName>
</protein>
<keyword evidence="10" id="KW-0325">Glycoprotein</keyword>
<dbReference type="EMBL" id="CACRZD030000016">
    <property type="protein sequence ID" value="CAA6672585.1"/>
    <property type="molecule type" value="Genomic_DNA"/>
</dbReference>
<evidence type="ECO:0000256" key="1">
    <source>
        <dbReference type="ARBA" id="ARBA00004323"/>
    </source>
</evidence>
<evidence type="ECO:0000256" key="3">
    <source>
        <dbReference type="ARBA" id="ARBA00022676"/>
    </source>
</evidence>
<keyword evidence="11 12" id="KW-0961">Cell wall biogenesis/degradation</keyword>
<evidence type="ECO:0000256" key="7">
    <source>
        <dbReference type="ARBA" id="ARBA00022989"/>
    </source>
</evidence>
<comment type="function">
    <text evidence="12">Involved in the synthesis of glucuronoxylan hemicellulose in secondary cell walls.</text>
</comment>